<evidence type="ECO:0000256" key="10">
    <source>
        <dbReference type="ARBA" id="ARBA00023242"/>
    </source>
</evidence>
<evidence type="ECO:0000256" key="11">
    <source>
        <dbReference type="PROSITE-ProRule" id="PRU00042"/>
    </source>
</evidence>
<proteinExistence type="inferred from homology"/>
<evidence type="ECO:0000256" key="12">
    <source>
        <dbReference type="SAM" id="MobiDB-lite"/>
    </source>
</evidence>
<keyword evidence="6" id="KW-0862">Zinc</keyword>
<comment type="similarity">
    <text evidence="2">Belongs to the krueppel C2H2-type zinc-finger protein family.</text>
</comment>
<evidence type="ECO:0000313" key="14">
    <source>
        <dbReference type="Proteomes" id="UP000504630"/>
    </source>
</evidence>
<keyword evidence="7" id="KW-0805">Transcription regulation</keyword>
<dbReference type="InterPro" id="IPR013087">
    <property type="entry name" value="Znf_C2H2_type"/>
</dbReference>
<dbReference type="RefSeq" id="XP_029305147.1">
    <property type="nucleotide sequence ID" value="XM_029449287.1"/>
</dbReference>
<dbReference type="InParanoid" id="A0A6J2R6L9"/>
<dbReference type="InterPro" id="IPR036236">
    <property type="entry name" value="Znf_C2H2_sf"/>
</dbReference>
<protein>
    <submittedName>
        <fullName evidence="15">Zinc finger protein 37 homolog</fullName>
    </submittedName>
</protein>
<gene>
    <name evidence="15" type="primary">LOC115019738</name>
</gene>
<feature type="compositionally biased region" description="Polar residues" evidence="12">
    <location>
        <begin position="173"/>
        <end position="183"/>
    </location>
</feature>
<feature type="domain" description="C2H2-type" evidence="13">
    <location>
        <begin position="281"/>
        <end position="308"/>
    </location>
</feature>
<dbReference type="PROSITE" id="PS50157">
    <property type="entry name" value="ZINC_FINGER_C2H2_2"/>
    <property type="match status" value="6"/>
</dbReference>
<evidence type="ECO:0000256" key="4">
    <source>
        <dbReference type="ARBA" id="ARBA00022737"/>
    </source>
</evidence>
<dbReference type="GO" id="GO:0008270">
    <property type="term" value="F:zinc ion binding"/>
    <property type="evidence" value="ECO:0007669"/>
    <property type="project" value="UniProtKB-KW"/>
</dbReference>
<evidence type="ECO:0000256" key="1">
    <source>
        <dbReference type="ARBA" id="ARBA00004123"/>
    </source>
</evidence>
<dbReference type="FunCoup" id="A0A6J2R6L9">
    <property type="interactions" value="11"/>
</dbReference>
<dbReference type="GO" id="GO:0000981">
    <property type="term" value="F:DNA-binding transcription factor activity, RNA polymerase II-specific"/>
    <property type="evidence" value="ECO:0007669"/>
    <property type="project" value="TreeGrafter"/>
</dbReference>
<keyword evidence="9" id="KW-0804">Transcription</keyword>
<keyword evidence="3" id="KW-0479">Metal-binding</keyword>
<evidence type="ECO:0000259" key="13">
    <source>
        <dbReference type="PROSITE" id="PS50157"/>
    </source>
</evidence>
<dbReference type="PANTHER" id="PTHR23235">
    <property type="entry name" value="KRUEPPEL-LIKE TRANSCRIPTION FACTOR"/>
    <property type="match status" value="1"/>
</dbReference>
<name>A0A6J2R6L9_COTGO</name>
<dbReference type="Proteomes" id="UP000504630">
    <property type="component" value="Chromosome 15"/>
</dbReference>
<evidence type="ECO:0000256" key="6">
    <source>
        <dbReference type="ARBA" id="ARBA00022833"/>
    </source>
</evidence>
<dbReference type="FunFam" id="3.30.160.60:FF:001506">
    <property type="entry name" value="Zinc finger protein"/>
    <property type="match status" value="1"/>
</dbReference>
<feature type="compositionally biased region" description="Basic and acidic residues" evidence="12">
    <location>
        <begin position="142"/>
        <end position="153"/>
    </location>
</feature>
<dbReference type="GO" id="GO:0000978">
    <property type="term" value="F:RNA polymerase II cis-regulatory region sequence-specific DNA binding"/>
    <property type="evidence" value="ECO:0007669"/>
    <property type="project" value="TreeGrafter"/>
</dbReference>
<evidence type="ECO:0000256" key="2">
    <source>
        <dbReference type="ARBA" id="ARBA00006991"/>
    </source>
</evidence>
<keyword evidence="14" id="KW-1185">Reference proteome</keyword>
<feature type="region of interest" description="Disordered" evidence="12">
    <location>
        <begin position="139"/>
        <end position="193"/>
    </location>
</feature>
<keyword evidence="5 11" id="KW-0863">Zinc-finger</keyword>
<evidence type="ECO:0000256" key="5">
    <source>
        <dbReference type="ARBA" id="ARBA00022771"/>
    </source>
</evidence>
<evidence type="ECO:0000256" key="3">
    <source>
        <dbReference type="ARBA" id="ARBA00022723"/>
    </source>
</evidence>
<organism evidence="14 15">
    <name type="scientific">Cottoperca gobio</name>
    <name type="common">Frogmouth</name>
    <name type="synonym">Aphritis gobio</name>
    <dbReference type="NCBI Taxonomy" id="56716"/>
    <lineage>
        <taxon>Eukaryota</taxon>
        <taxon>Metazoa</taxon>
        <taxon>Chordata</taxon>
        <taxon>Craniata</taxon>
        <taxon>Vertebrata</taxon>
        <taxon>Euteleostomi</taxon>
        <taxon>Actinopterygii</taxon>
        <taxon>Neopterygii</taxon>
        <taxon>Teleostei</taxon>
        <taxon>Neoteleostei</taxon>
        <taxon>Acanthomorphata</taxon>
        <taxon>Eupercaria</taxon>
        <taxon>Perciformes</taxon>
        <taxon>Notothenioidei</taxon>
        <taxon>Bovichtidae</taxon>
        <taxon>Cottoperca</taxon>
    </lineage>
</organism>
<dbReference type="GO" id="GO:0000122">
    <property type="term" value="P:negative regulation of transcription by RNA polymerase II"/>
    <property type="evidence" value="ECO:0007669"/>
    <property type="project" value="UniProtKB-ARBA"/>
</dbReference>
<feature type="domain" description="C2H2-type" evidence="13">
    <location>
        <begin position="253"/>
        <end position="280"/>
    </location>
</feature>
<feature type="region of interest" description="Disordered" evidence="12">
    <location>
        <begin position="82"/>
        <end position="107"/>
    </location>
</feature>
<comment type="subcellular location">
    <subcellularLocation>
        <location evidence="1">Nucleus</location>
    </subcellularLocation>
</comment>
<keyword evidence="4" id="KW-0677">Repeat</keyword>
<accession>A0A6J2R6L9</accession>
<dbReference type="PROSITE" id="PS00028">
    <property type="entry name" value="ZINC_FINGER_C2H2_1"/>
    <property type="match status" value="6"/>
</dbReference>
<dbReference type="KEGG" id="cgob:115019738"/>
<feature type="domain" description="C2H2-type" evidence="13">
    <location>
        <begin position="309"/>
        <end position="336"/>
    </location>
</feature>
<dbReference type="FunFam" id="3.30.160.60:FF:001465">
    <property type="entry name" value="Zinc finger protein 560"/>
    <property type="match status" value="1"/>
</dbReference>
<dbReference type="PANTHER" id="PTHR23235:SF142">
    <property type="entry name" value="ZINC FINGER PROTEIN 384"/>
    <property type="match status" value="1"/>
</dbReference>
<feature type="domain" description="C2H2-type" evidence="13">
    <location>
        <begin position="225"/>
        <end position="252"/>
    </location>
</feature>
<evidence type="ECO:0000313" key="15">
    <source>
        <dbReference type="RefSeq" id="XP_029305147.1"/>
    </source>
</evidence>
<keyword evidence="8" id="KW-0238">DNA-binding</keyword>
<sequence>MSSVECLREFVNKRLNAAAEEIFGVFQEAVVEYEAEIDRQRRLVDVVWKPEIKLHRIELPQQHVCKEEEVLSDQQLCIQERNSSLDQEDPEPPQIKEEQEELCTSQEGEQLVLKQETDTCMLTPTDEESDHQLLSHNSHVAESQDQKGGKHGDSGSTRNAEPHQQNQHHKSISHSNNVDNPNLSEMHCDTHTGKQPLKCDACGKDFKYKSSLEIHLRTHTGEKPYSCKTCGKGFHKKSNLTYHTRIHTGENPYSCKTCGKGFKQKSDLTTHTRTHTGEKPYSCKTCGKRFNHKKGLTAHTRIHTGEKPYSCKTCGKTFTHNLSLTYHTRTHTGEKPYSCKTCWKKFRSNENLKAHMRTHMGGKLHHCSRGSRD</sequence>
<dbReference type="SUPFAM" id="SSF57667">
    <property type="entry name" value="beta-beta-alpha zinc fingers"/>
    <property type="match status" value="3"/>
</dbReference>
<reference evidence="15" key="1">
    <citation type="submission" date="2025-08" db="UniProtKB">
        <authorList>
            <consortium name="RefSeq"/>
        </authorList>
    </citation>
    <scope>IDENTIFICATION</scope>
</reference>
<dbReference type="Pfam" id="PF00096">
    <property type="entry name" value="zf-C2H2"/>
    <property type="match status" value="6"/>
</dbReference>
<dbReference type="GO" id="GO:0005634">
    <property type="term" value="C:nucleus"/>
    <property type="evidence" value="ECO:0007669"/>
    <property type="project" value="UniProtKB-SubCell"/>
</dbReference>
<evidence type="ECO:0000256" key="7">
    <source>
        <dbReference type="ARBA" id="ARBA00023015"/>
    </source>
</evidence>
<dbReference type="Gene3D" id="3.30.160.60">
    <property type="entry name" value="Classic Zinc Finger"/>
    <property type="match status" value="6"/>
</dbReference>
<keyword evidence="10" id="KW-0539">Nucleus</keyword>
<dbReference type="AlphaFoldDB" id="A0A6J2R6L9"/>
<dbReference type="OrthoDB" id="6077919at2759"/>
<feature type="compositionally biased region" description="Polar residues" evidence="12">
    <location>
        <begin position="154"/>
        <end position="165"/>
    </location>
</feature>
<feature type="domain" description="C2H2-type" evidence="13">
    <location>
        <begin position="197"/>
        <end position="224"/>
    </location>
</feature>
<dbReference type="GeneID" id="115019738"/>
<evidence type="ECO:0000256" key="8">
    <source>
        <dbReference type="ARBA" id="ARBA00023125"/>
    </source>
</evidence>
<dbReference type="FunFam" id="3.30.160.60:FF:000478">
    <property type="entry name" value="Zinc finger protein 133"/>
    <property type="match status" value="2"/>
</dbReference>
<dbReference type="FunFam" id="3.30.160.60:FF:002343">
    <property type="entry name" value="Zinc finger protein 33A"/>
    <property type="match status" value="2"/>
</dbReference>
<feature type="domain" description="C2H2-type" evidence="13">
    <location>
        <begin position="337"/>
        <end position="364"/>
    </location>
</feature>
<dbReference type="SMART" id="SM00355">
    <property type="entry name" value="ZnF_C2H2"/>
    <property type="match status" value="6"/>
</dbReference>
<evidence type="ECO:0000256" key="9">
    <source>
        <dbReference type="ARBA" id="ARBA00023163"/>
    </source>
</evidence>